<protein>
    <submittedName>
        <fullName evidence="2">Glutamate 5-kinase</fullName>
    </submittedName>
</protein>
<sequence length="76" mass="8138">MAKQRIVVKIGSSSLTNRNGGLDLLQLQEHAAAIAALKKLNYEVILISSGAVAAGFFDLGYPISQLLSLGNKRQQQ</sequence>
<dbReference type="Proteomes" id="UP000019102">
    <property type="component" value="Unassembled WGS sequence"/>
</dbReference>
<gene>
    <name evidence="2" type="ORF">JCM21714_416</name>
</gene>
<keyword evidence="2" id="KW-0418">Kinase</keyword>
<dbReference type="Pfam" id="PF00696">
    <property type="entry name" value="AA_kinase"/>
    <property type="match status" value="1"/>
</dbReference>
<accession>W4VE78</accession>
<keyword evidence="2" id="KW-0808">Transferase</keyword>
<dbReference type="GO" id="GO:0016301">
    <property type="term" value="F:kinase activity"/>
    <property type="evidence" value="ECO:0007669"/>
    <property type="project" value="UniProtKB-KW"/>
</dbReference>
<dbReference type="eggNOG" id="COG0263">
    <property type="taxonomic scope" value="Bacteria"/>
</dbReference>
<dbReference type="AlphaFoldDB" id="W4VE78"/>
<proteinExistence type="predicted"/>
<feature type="domain" description="Aspartate/glutamate/uridylate kinase" evidence="1">
    <location>
        <begin position="4"/>
        <end position="59"/>
    </location>
</feature>
<dbReference type="STRING" id="1298598.JCM21714_416"/>
<evidence type="ECO:0000259" key="1">
    <source>
        <dbReference type="Pfam" id="PF00696"/>
    </source>
</evidence>
<comment type="caution">
    <text evidence="2">The sequence shown here is derived from an EMBL/GenBank/DDBJ whole genome shotgun (WGS) entry which is preliminary data.</text>
</comment>
<dbReference type="Gene3D" id="3.40.1160.10">
    <property type="entry name" value="Acetylglutamate kinase-like"/>
    <property type="match status" value="1"/>
</dbReference>
<dbReference type="SUPFAM" id="SSF53633">
    <property type="entry name" value="Carbamate kinase-like"/>
    <property type="match status" value="1"/>
</dbReference>
<dbReference type="EMBL" id="BAVS01000001">
    <property type="protein sequence ID" value="GAE91466.1"/>
    <property type="molecule type" value="Genomic_DNA"/>
</dbReference>
<organism evidence="2 3">
    <name type="scientific">Gracilibacillus boraciitolerans JCM 21714</name>
    <dbReference type="NCBI Taxonomy" id="1298598"/>
    <lineage>
        <taxon>Bacteria</taxon>
        <taxon>Bacillati</taxon>
        <taxon>Bacillota</taxon>
        <taxon>Bacilli</taxon>
        <taxon>Bacillales</taxon>
        <taxon>Bacillaceae</taxon>
        <taxon>Gracilibacillus</taxon>
    </lineage>
</organism>
<dbReference type="InterPro" id="IPR001048">
    <property type="entry name" value="Asp/Glu/Uridylate_kinase"/>
</dbReference>
<keyword evidence="3" id="KW-1185">Reference proteome</keyword>
<dbReference type="InterPro" id="IPR036393">
    <property type="entry name" value="AceGlu_kinase-like_sf"/>
</dbReference>
<reference evidence="2 3" key="1">
    <citation type="journal article" date="2014" name="Genome Announc.">
        <title>Draft Genome Sequence of the Boron-Tolerant and Moderately Halotolerant Bacterium Gracilibacillus boraciitolerans JCM 21714T.</title>
        <authorList>
            <person name="Ahmed I."/>
            <person name="Oshima K."/>
            <person name="Suda W."/>
            <person name="Kitamura K."/>
            <person name="Iida T."/>
            <person name="Ohmori Y."/>
            <person name="Fujiwara T."/>
            <person name="Hattori M."/>
            <person name="Ohkuma M."/>
        </authorList>
    </citation>
    <scope>NUCLEOTIDE SEQUENCE [LARGE SCALE GENOMIC DNA]</scope>
    <source>
        <strain evidence="2 3">JCM 21714</strain>
    </source>
</reference>
<name>W4VE78_9BACI</name>
<evidence type="ECO:0000313" key="2">
    <source>
        <dbReference type="EMBL" id="GAE91466.1"/>
    </source>
</evidence>
<evidence type="ECO:0000313" key="3">
    <source>
        <dbReference type="Proteomes" id="UP000019102"/>
    </source>
</evidence>